<proteinExistence type="predicted"/>
<dbReference type="Proteomes" id="UP001322138">
    <property type="component" value="Unassembled WGS sequence"/>
</dbReference>
<organism evidence="1 2">
    <name type="scientific">Podospora bellae-mahoneyi</name>
    <dbReference type="NCBI Taxonomy" id="2093777"/>
    <lineage>
        <taxon>Eukaryota</taxon>
        <taxon>Fungi</taxon>
        <taxon>Dikarya</taxon>
        <taxon>Ascomycota</taxon>
        <taxon>Pezizomycotina</taxon>
        <taxon>Sordariomycetes</taxon>
        <taxon>Sordariomycetidae</taxon>
        <taxon>Sordariales</taxon>
        <taxon>Podosporaceae</taxon>
        <taxon>Podospora</taxon>
    </lineage>
</organism>
<dbReference type="EMBL" id="JAFFGZ010000004">
    <property type="protein sequence ID" value="KAK4646379.1"/>
    <property type="molecule type" value="Genomic_DNA"/>
</dbReference>
<evidence type="ECO:0000313" key="2">
    <source>
        <dbReference type="Proteomes" id="UP001322138"/>
    </source>
</evidence>
<evidence type="ECO:0000313" key="1">
    <source>
        <dbReference type="EMBL" id="KAK4646379.1"/>
    </source>
</evidence>
<name>A0ABR0FTD7_9PEZI</name>
<gene>
    <name evidence="1" type="ORF">QC761_0042180</name>
</gene>
<reference evidence="1 2" key="1">
    <citation type="journal article" date="2023" name="bioRxiv">
        <title>High-quality genome assemblies of four members of thePodospora anserinaspecies complex.</title>
        <authorList>
            <person name="Ament-Velasquez S.L."/>
            <person name="Vogan A.A."/>
            <person name="Wallerman O."/>
            <person name="Hartmann F."/>
            <person name="Gautier V."/>
            <person name="Silar P."/>
            <person name="Giraud T."/>
            <person name="Johannesson H."/>
        </authorList>
    </citation>
    <scope>NUCLEOTIDE SEQUENCE [LARGE SCALE GENOMIC DNA]</scope>
    <source>
        <strain evidence="1 2">CBS 112042</strain>
    </source>
</reference>
<dbReference type="RefSeq" id="XP_062735355.1">
    <property type="nucleotide sequence ID" value="XM_062872371.1"/>
</dbReference>
<keyword evidence="2" id="KW-1185">Reference proteome</keyword>
<sequence>MSQMLKCRRAGSNATAAQPSNPPFVEGAWAAQRSLLFVNKNKNVGAALPDSVPGPSLHGVKLDCILHSPELRSGFVWDCDLVPIFFVLL</sequence>
<protein>
    <submittedName>
        <fullName evidence="1">Uncharacterized protein</fullName>
    </submittedName>
</protein>
<comment type="caution">
    <text evidence="1">The sequence shown here is derived from an EMBL/GenBank/DDBJ whole genome shotgun (WGS) entry which is preliminary data.</text>
</comment>
<accession>A0ABR0FTD7</accession>
<dbReference type="GeneID" id="87891522"/>